<dbReference type="PANTHER" id="PTHR45947">
    <property type="entry name" value="SULFOQUINOVOSYL TRANSFERASE SQD2"/>
    <property type="match status" value="1"/>
</dbReference>
<name>A0A7G9QDM7_9SPHI</name>
<keyword evidence="4" id="KW-1185">Reference proteome</keyword>
<dbReference type="PANTHER" id="PTHR45947:SF3">
    <property type="entry name" value="SULFOQUINOVOSYL TRANSFERASE SQD2"/>
    <property type="match status" value="1"/>
</dbReference>
<dbReference type="Pfam" id="PF13439">
    <property type="entry name" value="Glyco_transf_4"/>
    <property type="match status" value="1"/>
</dbReference>
<dbReference type="InterPro" id="IPR050194">
    <property type="entry name" value="Glycosyltransferase_grp1"/>
</dbReference>
<gene>
    <name evidence="3" type="ORF">H9L23_20445</name>
</gene>
<evidence type="ECO:0000313" key="4">
    <source>
        <dbReference type="Proteomes" id="UP000515806"/>
    </source>
</evidence>
<dbReference type="RefSeq" id="WP_187592060.1">
    <property type="nucleotide sequence ID" value="NZ_CP060723.1"/>
</dbReference>
<dbReference type="KEGG" id="proe:H9L23_20445"/>
<dbReference type="Pfam" id="PF00534">
    <property type="entry name" value="Glycos_transf_1"/>
    <property type="match status" value="1"/>
</dbReference>
<evidence type="ECO:0000313" key="3">
    <source>
        <dbReference type="EMBL" id="QNN41452.1"/>
    </source>
</evidence>
<dbReference type="InterPro" id="IPR028098">
    <property type="entry name" value="Glyco_trans_4-like_N"/>
</dbReference>
<accession>A0A7G9QDM7</accession>
<feature type="domain" description="Glycosyl transferase family 1" evidence="1">
    <location>
        <begin position="186"/>
        <end position="347"/>
    </location>
</feature>
<feature type="domain" description="Glycosyltransferase subfamily 4-like N-terminal" evidence="2">
    <location>
        <begin position="55"/>
        <end position="170"/>
    </location>
</feature>
<dbReference type="Proteomes" id="UP000515806">
    <property type="component" value="Chromosome"/>
</dbReference>
<organism evidence="3 4">
    <name type="scientific">Pedobacter roseus</name>
    <dbReference type="NCBI Taxonomy" id="336820"/>
    <lineage>
        <taxon>Bacteria</taxon>
        <taxon>Pseudomonadati</taxon>
        <taxon>Bacteroidota</taxon>
        <taxon>Sphingobacteriia</taxon>
        <taxon>Sphingobacteriales</taxon>
        <taxon>Sphingobacteriaceae</taxon>
        <taxon>Pedobacter</taxon>
    </lineage>
</organism>
<proteinExistence type="predicted"/>
<dbReference type="EMBL" id="CP060723">
    <property type="protein sequence ID" value="QNN41452.1"/>
    <property type="molecule type" value="Genomic_DNA"/>
</dbReference>
<dbReference type="AlphaFoldDB" id="A0A7G9QDM7"/>
<dbReference type="InterPro" id="IPR001296">
    <property type="entry name" value="Glyco_trans_1"/>
</dbReference>
<dbReference type="SUPFAM" id="SSF53756">
    <property type="entry name" value="UDP-Glycosyltransferase/glycogen phosphorylase"/>
    <property type="match status" value="1"/>
</dbReference>
<evidence type="ECO:0000259" key="1">
    <source>
        <dbReference type="Pfam" id="PF00534"/>
    </source>
</evidence>
<dbReference type="CDD" id="cd03801">
    <property type="entry name" value="GT4_PimA-like"/>
    <property type="match status" value="1"/>
</dbReference>
<dbReference type="GO" id="GO:0016757">
    <property type="term" value="F:glycosyltransferase activity"/>
    <property type="evidence" value="ECO:0007669"/>
    <property type="project" value="InterPro"/>
</dbReference>
<sequence>MSTHLKKLKLYIVSNMYPSSEDAYYGVFVKNFCNSIIGSPQIKIVSTSFIRGRGTSFLSKLNRYFKFYTSILFKSLFFNYDIIYVHNVSHSILPLYPVLLKRLFSKIRIIINPHGEDMVITHKIDGILLSLSLPFIRKADQIVVPSLYYGNLIAKLYNLNPKKIFISPSGGIDLSVFKVLETKRFVNVQEKNIGFISRIDPDKGWDVLLNAIAILVAFDEFKSLKATFVGKGTDVDRFLKLVDILKLSDHVEYLGFKSQIQLPEIINKFDVFVFPTKMRESLGLVGLESMACGVPVIASDQGGMSDYVKDGVNGFTFKCGDHLSLSGVLKNFFNLSTEEVLDMKKNALETAEVFSSNNVKNNMIANLISIKNK</sequence>
<protein>
    <submittedName>
        <fullName evidence="3">Glycosyltransferase family 4 protein</fullName>
    </submittedName>
</protein>
<dbReference type="Gene3D" id="3.40.50.2000">
    <property type="entry name" value="Glycogen Phosphorylase B"/>
    <property type="match status" value="2"/>
</dbReference>
<evidence type="ECO:0000259" key="2">
    <source>
        <dbReference type="Pfam" id="PF13439"/>
    </source>
</evidence>
<keyword evidence="3" id="KW-0808">Transferase</keyword>
<reference evidence="3 4" key="1">
    <citation type="submission" date="2020-08" db="EMBL/GenBank/DDBJ databases">
        <title>Genome sequence of Pedobacter roseus KACC 11594T.</title>
        <authorList>
            <person name="Hyun D.-W."/>
            <person name="Bae J.-W."/>
        </authorList>
    </citation>
    <scope>NUCLEOTIDE SEQUENCE [LARGE SCALE GENOMIC DNA]</scope>
    <source>
        <strain evidence="3 4">KACC 11594</strain>
    </source>
</reference>